<dbReference type="Proteomes" id="UP000521017">
    <property type="component" value="Unassembled WGS sequence"/>
</dbReference>
<dbReference type="Pfam" id="PF14064">
    <property type="entry name" value="HmuY"/>
    <property type="match status" value="1"/>
</dbReference>
<name>A0A7X0J9X6_9SPHI</name>
<proteinExistence type="predicted"/>
<gene>
    <name evidence="1" type="ORF">HDF25_004649</name>
</gene>
<evidence type="ECO:0008006" key="3">
    <source>
        <dbReference type="Google" id="ProtNLM"/>
    </source>
</evidence>
<accession>A0A7X0J9X6</accession>
<dbReference type="EMBL" id="JACHCC010000014">
    <property type="protein sequence ID" value="MBB6502466.1"/>
    <property type="molecule type" value="Genomic_DNA"/>
</dbReference>
<organism evidence="1 2">
    <name type="scientific">Pedobacter cryoconitis</name>
    <dbReference type="NCBI Taxonomy" id="188932"/>
    <lineage>
        <taxon>Bacteria</taxon>
        <taxon>Pseudomonadati</taxon>
        <taxon>Bacteroidota</taxon>
        <taxon>Sphingobacteriia</taxon>
        <taxon>Sphingobacteriales</taxon>
        <taxon>Sphingobacteriaceae</taxon>
        <taxon>Pedobacter</taxon>
    </lineage>
</organism>
<dbReference type="AlphaFoldDB" id="A0A7X0J9X6"/>
<dbReference type="CDD" id="cd12105">
    <property type="entry name" value="HmuY"/>
    <property type="match status" value="1"/>
</dbReference>
<dbReference type="InterPro" id="IPR025921">
    <property type="entry name" value="HmuY"/>
</dbReference>
<sequence>MNKFTQLITLLCFATAFTACKKDNNPIIEAPASVGNKLTLNGLIGTEAGASAGNSVFVDFSTDKQTSVARTSWDLGFYAGNDFKVILNHTVGATAIALAQTDLTKVTATDTITLAASGALNLGQGEGGFSTIDPVEGTATAYLAGTVIKTISATDADNKVYIINRGGKSGWEKIRVIRAGAGYTLQYAKINETTFKSLTVTKDAAFNFKYVSFVTGAVDVEPVKAAWDIQWTLSTYKANATIPYTFSDFVLINFVGGVTAAEVIYTGAGANSNVAFADFTEANLSGITFVGNRDVIAGNWRITSGTPIGVKTDRFYLVKDGAGNIYKLKFVSFHPNDAGVRGKPVIEYKLVKKA</sequence>
<comment type="caution">
    <text evidence="1">The sequence shown here is derived from an EMBL/GenBank/DDBJ whole genome shotgun (WGS) entry which is preliminary data.</text>
</comment>
<evidence type="ECO:0000313" key="1">
    <source>
        <dbReference type="EMBL" id="MBB6502466.1"/>
    </source>
</evidence>
<dbReference type="PROSITE" id="PS51257">
    <property type="entry name" value="PROKAR_LIPOPROTEIN"/>
    <property type="match status" value="1"/>
</dbReference>
<reference evidence="1 2" key="1">
    <citation type="submission" date="2020-08" db="EMBL/GenBank/DDBJ databases">
        <title>Genomic Encyclopedia of Type Strains, Phase IV (KMG-V): Genome sequencing to study the core and pangenomes of soil and plant-associated prokaryotes.</title>
        <authorList>
            <person name="Whitman W."/>
        </authorList>
    </citation>
    <scope>NUCLEOTIDE SEQUENCE [LARGE SCALE GENOMIC DNA]</scope>
    <source>
        <strain evidence="1 2">M2T3</strain>
    </source>
</reference>
<evidence type="ECO:0000313" key="2">
    <source>
        <dbReference type="Proteomes" id="UP000521017"/>
    </source>
</evidence>
<protein>
    <recommendedName>
        <fullName evidence="3">Heme-binding HmuY-like protein</fullName>
    </recommendedName>
</protein>
<dbReference type="RefSeq" id="WP_184628718.1">
    <property type="nucleotide sequence ID" value="NZ_JACHCC010000014.1"/>
</dbReference>